<dbReference type="EMBL" id="WELC01000018">
    <property type="protein sequence ID" value="KAB7629352.1"/>
    <property type="molecule type" value="Genomic_DNA"/>
</dbReference>
<dbReference type="Pfam" id="PF00583">
    <property type="entry name" value="Acetyltransf_1"/>
    <property type="match status" value="1"/>
</dbReference>
<dbReference type="InterPro" id="IPR016181">
    <property type="entry name" value="Acyl_CoA_acyltransferase"/>
</dbReference>
<dbReference type="CDD" id="cd04301">
    <property type="entry name" value="NAT_SF"/>
    <property type="match status" value="1"/>
</dbReference>
<sequence>MMPGLPFAVGRALQSGSRSRKAILSSTFSMSRLSLRPATPDDAERLFHLMQFYYFEASAWSGEEVRPDGLFDCDRRDVEASLRDDPQWARLLFVDEALAGFVLVDRVERDGRHYPELADLFVLPKYRRQGLAAYVVNALVRPGEGQWLLAVFRGDVAAHAYWLRTLPRLGLPHVELAEDDPRFHLYLIGGPPRL</sequence>
<name>A0A7V8CCA4_9GAMM</name>
<proteinExistence type="predicted"/>
<accession>A0A7V8CCA4</accession>
<organism evidence="2 3">
    <name type="scientific">Stenotrophomonas rhizophila</name>
    <dbReference type="NCBI Taxonomy" id="216778"/>
    <lineage>
        <taxon>Bacteria</taxon>
        <taxon>Pseudomonadati</taxon>
        <taxon>Pseudomonadota</taxon>
        <taxon>Gammaproteobacteria</taxon>
        <taxon>Lysobacterales</taxon>
        <taxon>Lysobacteraceae</taxon>
        <taxon>Stenotrophomonas</taxon>
    </lineage>
</organism>
<comment type="caution">
    <text evidence="2">The sequence shown here is derived from an EMBL/GenBank/DDBJ whole genome shotgun (WGS) entry which is preliminary data.</text>
</comment>
<dbReference type="Gene3D" id="3.40.630.30">
    <property type="match status" value="1"/>
</dbReference>
<feature type="domain" description="N-acetyltransferase" evidence="1">
    <location>
        <begin position="33"/>
        <end position="192"/>
    </location>
</feature>
<evidence type="ECO:0000313" key="2">
    <source>
        <dbReference type="EMBL" id="KAB7629352.1"/>
    </source>
</evidence>
<protein>
    <submittedName>
        <fullName evidence="2">GNAT family N-acetyltransferase</fullName>
    </submittedName>
</protein>
<evidence type="ECO:0000313" key="3">
    <source>
        <dbReference type="Proteomes" id="UP000449004"/>
    </source>
</evidence>
<keyword evidence="2" id="KW-0808">Transferase</keyword>
<dbReference type="PROSITE" id="PS51186">
    <property type="entry name" value="GNAT"/>
    <property type="match status" value="1"/>
</dbReference>
<evidence type="ECO:0000259" key="1">
    <source>
        <dbReference type="PROSITE" id="PS51186"/>
    </source>
</evidence>
<dbReference type="Proteomes" id="UP000449004">
    <property type="component" value="Unassembled WGS sequence"/>
</dbReference>
<dbReference type="AlphaFoldDB" id="A0A7V8CCA4"/>
<reference evidence="2 3" key="1">
    <citation type="submission" date="2019-10" db="EMBL/GenBank/DDBJ databases">
        <title>Halotolerant bacteria associated to Saharan-endemic halophytes Stipa tenacissima L. and Atriplex halimus L mitigate salt stress and promote growth of tomato plants.</title>
        <authorList>
            <person name="Dif G."/>
        </authorList>
    </citation>
    <scope>NUCLEOTIDE SEQUENCE [LARGE SCALE GENOMIC DNA]</scope>
    <source>
        <strain evidence="2 3">IS26</strain>
    </source>
</reference>
<dbReference type="InterPro" id="IPR000182">
    <property type="entry name" value="GNAT_dom"/>
</dbReference>
<dbReference type="SUPFAM" id="SSF55729">
    <property type="entry name" value="Acyl-CoA N-acyltransferases (Nat)"/>
    <property type="match status" value="1"/>
</dbReference>
<dbReference type="GO" id="GO:0016747">
    <property type="term" value="F:acyltransferase activity, transferring groups other than amino-acyl groups"/>
    <property type="evidence" value="ECO:0007669"/>
    <property type="project" value="InterPro"/>
</dbReference>
<gene>
    <name evidence="2" type="ORF">F9K92_13570</name>
</gene>